<keyword evidence="4" id="KW-0479">Metal-binding</keyword>
<evidence type="ECO:0000313" key="8">
    <source>
        <dbReference type="Proteomes" id="UP000322899"/>
    </source>
</evidence>
<evidence type="ECO:0000256" key="3">
    <source>
        <dbReference type="ARBA" id="ARBA00022619"/>
    </source>
</evidence>
<reference evidence="8 9" key="1">
    <citation type="submission" date="2019-07" db="EMBL/GenBank/DDBJ databases">
        <title>Genomes of Cafeteria roenbergensis.</title>
        <authorList>
            <person name="Fischer M.G."/>
            <person name="Hackl T."/>
            <person name="Roman M."/>
        </authorList>
    </citation>
    <scope>NUCLEOTIDE SEQUENCE [LARGE SCALE GENOMIC DNA]</scope>
    <source>
        <strain evidence="5 10">Cflag</strain>
        <strain evidence="7 8">E4-10P</strain>
        <strain evidence="6 9">RCC970-E3</strain>
    </source>
</reference>
<sequence length="102" mass="10589">MLGLADDTRRYDAARDALFDAGLAIQGPLSGLPGSGIRLLSNNPRKAEQLTALGVTVDAAEPHLVAPPSALAAGYMQAKADRMGHAIPQGWLRDAAASARMP</sequence>
<evidence type="ECO:0000256" key="2">
    <source>
        <dbReference type="ARBA" id="ARBA00012153"/>
    </source>
</evidence>
<dbReference type="EMBL" id="VLTO01000018">
    <property type="protein sequence ID" value="KAA0174914.1"/>
    <property type="molecule type" value="Genomic_DNA"/>
</dbReference>
<evidence type="ECO:0000256" key="1">
    <source>
        <dbReference type="ARBA" id="ARBA00004904"/>
    </source>
</evidence>
<proteinExistence type="predicted"/>
<comment type="caution">
    <text evidence="6">The sequence shown here is derived from an EMBL/GenBank/DDBJ whole genome shotgun (WGS) entry which is preliminary data.</text>
</comment>
<dbReference type="PANTHER" id="PTHR21327">
    <property type="entry name" value="GTP CYCLOHYDROLASE II-RELATED"/>
    <property type="match status" value="1"/>
</dbReference>
<gene>
    <name evidence="7" type="ORF">FNF27_03629</name>
    <name evidence="6" type="ORF">FNF28_02708</name>
    <name evidence="5" type="ORF">FNF31_03460</name>
</gene>
<name>A0A5A8DUW3_CAFRO</name>
<dbReference type="Proteomes" id="UP000324907">
    <property type="component" value="Unassembled WGS sequence"/>
</dbReference>
<dbReference type="Proteomes" id="UP000325113">
    <property type="component" value="Unassembled WGS sequence"/>
</dbReference>
<dbReference type="GO" id="GO:0046872">
    <property type="term" value="F:metal ion binding"/>
    <property type="evidence" value="ECO:0007669"/>
    <property type="project" value="UniProtKB-KW"/>
</dbReference>
<comment type="pathway">
    <text evidence="1">Cofactor biosynthesis; riboflavin biosynthesis; 2-hydroxy-3-oxobutyl phosphate from D-ribulose 5-phosphate: step 1/1.</text>
</comment>
<evidence type="ECO:0000256" key="4">
    <source>
        <dbReference type="ARBA" id="ARBA00022723"/>
    </source>
</evidence>
<dbReference type="InterPro" id="IPR036144">
    <property type="entry name" value="RibA-like_sf"/>
</dbReference>
<evidence type="ECO:0000313" key="5">
    <source>
        <dbReference type="EMBL" id="KAA0162049.1"/>
    </source>
</evidence>
<accession>A0A5A8DUW3</accession>
<evidence type="ECO:0000313" key="10">
    <source>
        <dbReference type="Proteomes" id="UP000325113"/>
    </source>
</evidence>
<dbReference type="AlphaFoldDB" id="A0A5A8DUW3"/>
<dbReference type="GO" id="GO:0009231">
    <property type="term" value="P:riboflavin biosynthetic process"/>
    <property type="evidence" value="ECO:0007669"/>
    <property type="project" value="UniProtKB-KW"/>
</dbReference>
<dbReference type="Gene3D" id="3.40.50.10990">
    <property type="entry name" value="GTP cyclohydrolase II"/>
    <property type="match status" value="1"/>
</dbReference>
<dbReference type="PANTHER" id="PTHR21327:SF18">
    <property type="entry name" value="3,4-DIHYDROXY-2-BUTANONE 4-PHOSPHATE SYNTHASE"/>
    <property type="match status" value="1"/>
</dbReference>
<organism evidence="6 9">
    <name type="scientific">Cafeteria roenbergensis</name>
    <name type="common">Marine flagellate</name>
    <dbReference type="NCBI Taxonomy" id="33653"/>
    <lineage>
        <taxon>Eukaryota</taxon>
        <taxon>Sar</taxon>
        <taxon>Stramenopiles</taxon>
        <taxon>Bigyra</taxon>
        <taxon>Opalozoa</taxon>
        <taxon>Bicosoecida</taxon>
        <taxon>Cafeteriaceae</taxon>
        <taxon>Cafeteria</taxon>
    </lineage>
</organism>
<evidence type="ECO:0000313" key="6">
    <source>
        <dbReference type="EMBL" id="KAA0167640.1"/>
    </source>
</evidence>
<dbReference type="Proteomes" id="UP000322899">
    <property type="component" value="Unassembled WGS sequence"/>
</dbReference>
<protein>
    <recommendedName>
        <fullName evidence="2">3,4-dihydroxy-2-butanone-4-phosphate synthase</fullName>
        <ecNumber evidence="2">4.1.99.12</ecNumber>
    </recommendedName>
</protein>
<evidence type="ECO:0000313" key="9">
    <source>
        <dbReference type="Proteomes" id="UP000324907"/>
    </source>
</evidence>
<dbReference type="EMBL" id="VLTL01000032">
    <property type="protein sequence ID" value="KAA0167640.1"/>
    <property type="molecule type" value="Genomic_DNA"/>
</dbReference>
<keyword evidence="3" id="KW-0686">Riboflavin biosynthesis</keyword>
<dbReference type="OrthoDB" id="60371at2759"/>
<dbReference type="GO" id="GO:0005758">
    <property type="term" value="C:mitochondrial intermembrane space"/>
    <property type="evidence" value="ECO:0007669"/>
    <property type="project" value="TreeGrafter"/>
</dbReference>
<dbReference type="EMBL" id="VLTM01000030">
    <property type="protein sequence ID" value="KAA0162049.1"/>
    <property type="molecule type" value="Genomic_DNA"/>
</dbReference>
<dbReference type="GO" id="GO:0005829">
    <property type="term" value="C:cytosol"/>
    <property type="evidence" value="ECO:0007669"/>
    <property type="project" value="TreeGrafter"/>
</dbReference>
<evidence type="ECO:0000313" key="7">
    <source>
        <dbReference type="EMBL" id="KAA0174914.1"/>
    </source>
</evidence>
<dbReference type="EC" id="4.1.99.12" evidence="2"/>
<dbReference type="GO" id="GO:0008686">
    <property type="term" value="F:3,4-dihydroxy-2-butanone-4-phosphate synthase activity"/>
    <property type="evidence" value="ECO:0007669"/>
    <property type="project" value="UniProtKB-EC"/>
</dbReference>